<evidence type="ECO:0000256" key="1">
    <source>
        <dbReference type="ARBA" id="ARBA00022722"/>
    </source>
</evidence>
<dbReference type="GO" id="GO:0033567">
    <property type="term" value="P:DNA replication, Okazaki fragment processing"/>
    <property type="evidence" value="ECO:0007669"/>
    <property type="project" value="InterPro"/>
</dbReference>
<dbReference type="EMBL" id="LAZR01053459">
    <property type="protein sequence ID" value="KKK80696.1"/>
    <property type="molecule type" value="Genomic_DNA"/>
</dbReference>
<dbReference type="InterPro" id="IPR029060">
    <property type="entry name" value="PIN-like_dom_sf"/>
</dbReference>
<evidence type="ECO:0000313" key="4">
    <source>
        <dbReference type="EMBL" id="KKK80696.1"/>
    </source>
</evidence>
<proteinExistence type="predicted"/>
<dbReference type="GO" id="GO:0017108">
    <property type="term" value="F:5'-flap endonuclease activity"/>
    <property type="evidence" value="ECO:0007669"/>
    <property type="project" value="InterPro"/>
</dbReference>
<dbReference type="GO" id="GO:0008409">
    <property type="term" value="F:5'-3' exonuclease activity"/>
    <property type="evidence" value="ECO:0007669"/>
    <property type="project" value="InterPro"/>
</dbReference>
<dbReference type="SUPFAM" id="SSF88723">
    <property type="entry name" value="PIN domain-like"/>
    <property type="match status" value="1"/>
</dbReference>
<protein>
    <recommendedName>
        <fullName evidence="3">5'-3' exonuclease domain-containing protein</fullName>
    </recommendedName>
</protein>
<dbReference type="Gene3D" id="3.40.50.1010">
    <property type="entry name" value="5'-nuclease"/>
    <property type="match status" value="1"/>
</dbReference>
<dbReference type="GO" id="GO:0003677">
    <property type="term" value="F:DNA binding"/>
    <property type="evidence" value="ECO:0007669"/>
    <property type="project" value="InterPro"/>
</dbReference>
<dbReference type="PANTHER" id="PTHR42646">
    <property type="entry name" value="FLAP ENDONUCLEASE XNI"/>
    <property type="match status" value="1"/>
</dbReference>
<sequence>GEERKTMMRSLDDDETYDYVYVDGLNLCFRNYHGMSNLEYRGYKTGMLYGICRFFTTIRSENRKANIIFLWEGRNSWRKAKYPFYKAKRDARGKGKTYDSEFIESLEYIQQEVLPVMGVEQHSCETYEADDIASFYVYCHQTNYLKRIKYRMLLVSTDQDWYSMSADNVDILYRKGIKNKAAIEKELGFSADKLILFKALKGDPSDEVGGIPNFRTVTAVRLANECDTFYEFADKLDEWGDTKWAEKVRANSHILVRNTELISPKYPLPLDVINVVESVYDKERLIEALKPRGMNETVNILRRW</sequence>
<keyword evidence="2" id="KW-0378">Hydrolase</keyword>
<dbReference type="InterPro" id="IPR036279">
    <property type="entry name" value="5-3_exonuclease_C_sf"/>
</dbReference>
<keyword evidence="1" id="KW-0540">Nuclease</keyword>
<comment type="caution">
    <text evidence="4">The sequence shown here is derived from an EMBL/GenBank/DDBJ whole genome shotgun (WGS) entry which is preliminary data.</text>
</comment>
<organism evidence="4">
    <name type="scientific">marine sediment metagenome</name>
    <dbReference type="NCBI Taxonomy" id="412755"/>
    <lineage>
        <taxon>unclassified sequences</taxon>
        <taxon>metagenomes</taxon>
        <taxon>ecological metagenomes</taxon>
    </lineage>
</organism>
<dbReference type="AlphaFoldDB" id="A0A0F9B884"/>
<dbReference type="InterPro" id="IPR002421">
    <property type="entry name" value="5-3_exonuclease"/>
</dbReference>
<name>A0A0F9B884_9ZZZZ</name>
<dbReference type="SMART" id="SM00475">
    <property type="entry name" value="53EXOc"/>
    <property type="match status" value="1"/>
</dbReference>
<evidence type="ECO:0000259" key="3">
    <source>
        <dbReference type="SMART" id="SM00475"/>
    </source>
</evidence>
<dbReference type="PANTHER" id="PTHR42646:SF2">
    <property type="entry name" value="5'-3' EXONUCLEASE FAMILY PROTEIN"/>
    <property type="match status" value="1"/>
</dbReference>
<dbReference type="Pfam" id="PF02739">
    <property type="entry name" value="5_3_exonuc_N"/>
    <property type="match status" value="1"/>
</dbReference>
<reference evidence="4" key="1">
    <citation type="journal article" date="2015" name="Nature">
        <title>Complex archaea that bridge the gap between prokaryotes and eukaryotes.</title>
        <authorList>
            <person name="Spang A."/>
            <person name="Saw J.H."/>
            <person name="Jorgensen S.L."/>
            <person name="Zaremba-Niedzwiedzka K."/>
            <person name="Martijn J."/>
            <person name="Lind A.E."/>
            <person name="van Eijk R."/>
            <person name="Schleper C."/>
            <person name="Guy L."/>
            <person name="Ettema T.J."/>
        </authorList>
    </citation>
    <scope>NUCLEOTIDE SEQUENCE</scope>
</reference>
<accession>A0A0F9B884</accession>
<dbReference type="InterPro" id="IPR020046">
    <property type="entry name" value="5-3_exonucl_a-hlix_arch_N"/>
</dbReference>
<feature type="domain" description="5'-3' exonuclease" evidence="3">
    <location>
        <begin position="18"/>
        <end position="278"/>
    </location>
</feature>
<evidence type="ECO:0000256" key="2">
    <source>
        <dbReference type="ARBA" id="ARBA00022801"/>
    </source>
</evidence>
<dbReference type="SUPFAM" id="SSF47807">
    <property type="entry name" value="5' to 3' exonuclease, C-terminal subdomain"/>
    <property type="match status" value="1"/>
</dbReference>
<feature type="non-terminal residue" evidence="4">
    <location>
        <position position="1"/>
    </location>
</feature>
<dbReference type="InterPro" id="IPR038969">
    <property type="entry name" value="FEN"/>
</dbReference>
<dbReference type="Gene3D" id="1.10.150.20">
    <property type="entry name" value="5' to 3' exonuclease, C-terminal subdomain"/>
    <property type="match status" value="1"/>
</dbReference>
<gene>
    <name evidence="4" type="ORF">LCGC14_2820920</name>
</gene>